<protein>
    <submittedName>
        <fullName evidence="1">Uncharacterized protein</fullName>
    </submittedName>
</protein>
<sequence length="52" mass="5983">MRKKNKTPPLTLPLDLTQPERCQGCIWGRLEGTKQFCSLPRCVVDELAAQRR</sequence>
<dbReference type="Proteomes" id="UP001597262">
    <property type="component" value="Unassembled WGS sequence"/>
</dbReference>
<reference evidence="2" key="1">
    <citation type="journal article" date="2019" name="Int. J. Syst. Evol. Microbiol.">
        <title>The Global Catalogue of Microorganisms (GCM) 10K type strain sequencing project: providing services to taxonomists for standard genome sequencing and annotation.</title>
        <authorList>
            <consortium name="The Broad Institute Genomics Platform"/>
            <consortium name="The Broad Institute Genome Sequencing Center for Infectious Disease"/>
            <person name="Wu L."/>
            <person name="Ma J."/>
        </authorList>
    </citation>
    <scope>NUCLEOTIDE SEQUENCE [LARGE SCALE GENOMIC DNA]</scope>
    <source>
        <strain evidence="2">CCUG 59189</strain>
    </source>
</reference>
<name>A0ABW3RXP6_9BACL</name>
<comment type="caution">
    <text evidence="1">The sequence shown here is derived from an EMBL/GenBank/DDBJ whole genome shotgun (WGS) entry which is preliminary data.</text>
</comment>
<gene>
    <name evidence="1" type="ORF">ACFQ3W_11445</name>
</gene>
<accession>A0ABW3RXP6</accession>
<evidence type="ECO:0000313" key="2">
    <source>
        <dbReference type="Proteomes" id="UP001597262"/>
    </source>
</evidence>
<dbReference type="EMBL" id="JBHTLM010000007">
    <property type="protein sequence ID" value="MFD1176910.1"/>
    <property type="molecule type" value="Genomic_DNA"/>
</dbReference>
<keyword evidence="2" id="KW-1185">Reference proteome</keyword>
<organism evidence="1 2">
    <name type="scientific">Paenibacillus puldeungensis</name>
    <dbReference type="NCBI Taxonomy" id="696536"/>
    <lineage>
        <taxon>Bacteria</taxon>
        <taxon>Bacillati</taxon>
        <taxon>Bacillota</taxon>
        <taxon>Bacilli</taxon>
        <taxon>Bacillales</taxon>
        <taxon>Paenibacillaceae</taxon>
        <taxon>Paenibacillus</taxon>
    </lineage>
</organism>
<dbReference type="RefSeq" id="WP_379319360.1">
    <property type="nucleotide sequence ID" value="NZ_JBHTLM010000007.1"/>
</dbReference>
<evidence type="ECO:0000313" key="1">
    <source>
        <dbReference type="EMBL" id="MFD1176910.1"/>
    </source>
</evidence>
<proteinExistence type="predicted"/>